<dbReference type="AlphaFoldDB" id="A0A1H8SKD0"/>
<sequence>MNPITLLARRLGSESDAAYECERCGTRHRVQYHVCPVCGSFSVETETRERTWVDERSDERQTG</sequence>
<keyword evidence="2" id="KW-1185">Reference proteome</keyword>
<dbReference type="EMBL" id="FODV01000005">
    <property type="protein sequence ID" value="SEO78728.1"/>
    <property type="molecule type" value="Genomic_DNA"/>
</dbReference>
<dbReference type="OrthoDB" id="295069at2157"/>
<reference evidence="2" key="1">
    <citation type="submission" date="2016-10" db="EMBL/GenBank/DDBJ databases">
        <authorList>
            <person name="Varghese N."/>
            <person name="Submissions S."/>
        </authorList>
    </citation>
    <scope>NUCLEOTIDE SEQUENCE [LARGE SCALE GENOMIC DNA]</scope>
    <source>
        <strain evidence="2">CGMCC 1.10121</strain>
    </source>
</reference>
<accession>A0A1H8SKD0</accession>
<name>A0A1H8SKD0_9EURY</name>
<evidence type="ECO:0000313" key="1">
    <source>
        <dbReference type="EMBL" id="SEO78728.1"/>
    </source>
</evidence>
<protein>
    <submittedName>
        <fullName evidence="1">Uncharacterized protein</fullName>
    </submittedName>
</protein>
<dbReference type="RefSeq" id="WP_089824196.1">
    <property type="nucleotide sequence ID" value="NZ_FODV01000005.1"/>
</dbReference>
<evidence type="ECO:0000313" key="2">
    <source>
        <dbReference type="Proteomes" id="UP000199126"/>
    </source>
</evidence>
<dbReference type="Proteomes" id="UP000199126">
    <property type="component" value="Unassembled WGS sequence"/>
</dbReference>
<gene>
    <name evidence="1" type="ORF">SAMN04487948_105138</name>
</gene>
<organism evidence="1 2">
    <name type="scientific">Halogranum amylolyticum</name>
    <dbReference type="NCBI Taxonomy" id="660520"/>
    <lineage>
        <taxon>Archaea</taxon>
        <taxon>Methanobacteriati</taxon>
        <taxon>Methanobacteriota</taxon>
        <taxon>Stenosarchaea group</taxon>
        <taxon>Halobacteria</taxon>
        <taxon>Halobacteriales</taxon>
        <taxon>Haloferacaceae</taxon>
    </lineage>
</organism>
<proteinExistence type="predicted"/>